<dbReference type="EMBL" id="JALHLF010000050">
    <property type="protein sequence ID" value="MCJ2183531.1"/>
    <property type="molecule type" value="Genomic_DNA"/>
</dbReference>
<dbReference type="CDD" id="cd01347">
    <property type="entry name" value="ligand_gated_channel"/>
    <property type="match status" value="1"/>
</dbReference>
<evidence type="ECO:0000256" key="11">
    <source>
        <dbReference type="PROSITE-ProRule" id="PRU10144"/>
    </source>
</evidence>
<dbReference type="Gene3D" id="2.40.170.20">
    <property type="entry name" value="TonB-dependent receptor, beta-barrel domain"/>
    <property type="match status" value="1"/>
</dbReference>
<evidence type="ECO:0000256" key="7">
    <source>
        <dbReference type="ARBA" id="ARBA00023077"/>
    </source>
</evidence>
<dbReference type="InterPro" id="IPR036942">
    <property type="entry name" value="Beta-barrel_TonB_sf"/>
</dbReference>
<evidence type="ECO:0000256" key="9">
    <source>
        <dbReference type="ARBA" id="ARBA00023237"/>
    </source>
</evidence>
<keyword evidence="3 10" id="KW-1134">Transmembrane beta strand</keyword>
<feature type="chain" id="PRO_5045799850" evidence="13">
    <location>
        <begin position="24"/>
        <end position="692"/>
    </location>
</feature>
<organism evidence="16 17">
    <name type="scientific">Novosphingobium organovorum</name>
    <dbReference type="NCBI Taxonomy" id="2930092"/>
    <lineage>
        <taxon>Bacteria</taxon>
        <taxon>Pseudomonadati</taxon>
        <taxon>Pseudomonadota</taxon>
        <taxon>Alphaproteobacteria</taxon>
        <taxon>Sphingomonadales</taxon>
        <taxon>Sphingomonadaceae</taxon>
        <taxon>Novosphingobium</taxon>
    </lineage>
</organism>
<evidence type="ECO:0000259" key="15">
    <source>
        <dbReference type="Pfam" id="PF07715"/>
    </source>
</evidence>
<dbReference type="InterPro" id="IPR039426">
    <property type="entry name" value="TonB-dep_rcpt-like"/>
</dbReference>
<keyword evidence="17" id="KW-1185">Reference proteome</keyword>
<evidence type="ECO:0000256" key="4">
    <source>
        <dbReference type="ARBA" id="ARBA00022692"/>
    </source>
</evidence>
<dbReference type="Pfam" id="PF07715">
    <property type="entry name" value="Plug"/>
    <property type="match status" value="1"/>
</dbReference>
<evidence type="ECO:0000256" key="12">
    <source>
        <dbReference type="RuleBase" id="RU003357"/>
    </source>
</evidence>
<keyword evidence="5 13" id="KW-0732">Signal</keyword>
<evidence type="ECO:0000313" key="17">
    <source>
        <dbReference type="Proteomes" id="UP001162881"/>
    </source>
</evidence>
<feature type="signal peptide" evidence="13">
    <location>
        <begin position="1"/>
        <end position="23"/>
    </location>
</feature>
<proteinExistence type="inferred from homology"/>
<comment type="similarity">
    <text evidence="10 12">Belongs to the TonB-dependent receptor family.</text>
</comment>
<dbReference type="PROSITE" id="PS01156">
    <property type="entry name" value="TONB_DEPENDENT_REC_2"/>
    <property type="match status" value="1"/>
</dbReference>
<evidence type="ECO:0000256" key="13">
    <source>
        <dbReference type="SAM" id="SignalP"/>
    </source>
</evidence>
<keyword evidence="4 10" id="KW-0812">Transmembrane</keyword>
<dbReference type="RefSeq" id="WP_244021421.1">
    <property type="nucleotide sequence ID" value="NZ_JALHLF010000050.1"/>
</dbReference>
<evidence type="ECO:0000256" key="2">
    <source>
        <dbReference type="ARBA" id="ARBA00022448"/>
    </source>
</evidence>
<dbReference type="Proteomes" id="UP001162881">
    <property type="component" value="Unassembled WGS sequence"/>
</dbReference>
<comment type="caution">
    <text evidence="16">The sequence shown here is derived from an EMBL/GenBank/DDBJ whole genome shotgun (WGS) entry which is preliminary data.</text>
</comment>
<evidence type="ECO:0000256" key="5">
    <source>
        <dbReference type="ARBA" id="ARBA00022729"/>
    </source>
</evidence>
<dbReference type="PANTHER" id="PTHR30069">
    <property type="entry name" value="TONB-DEPENDENT OUTER MEMBRANE RECEPTOR"/>
    <property type="match status" value="1"/>
</dbReference>
<evidence type="ECO:0000313" key="16">
    <source>
        <dbReference type="EMBL" id="MCJ2183531.1"/>
    </source>
</evidence>
<keyword evidence="2 10" id="KW-0813">Transport</keyword>
<dbReference type="Gene3D" id="2.170.130.10">
    <property type="entry name" value="TonB-dependent receptor, plug domain"/>
    <property type="match status" value="1"/>
</dbReference>
<keyword evidence="6" id="KW-0406">Ion transport</keyword>
<dbReference type="Pfam" id="PF00593">
    <property type="entry name" value="TonB_dep_Rec_b-barrel"/>
    <property type="match status" value="1"/>
</dbReference>
<feature type="domain" description="TonB-dependent receptor-like beta-barrel" evidence="14">
    <location>
        <begin position="215"/>
        <end position="665"/>
    </location>
</feature>
<protein>
    <submittedName>
        <fullName evidence="16">TonB-dependent receptor</fullName>
    </submittedName>
</protein>
<dbReference type="PANTHER" id="PTHR30069:SF53">
    <property type="entry name" value="COLICIN I RECEPTOR-RELATED"/>
    <property type="match status" value="1"/>
</dbReference>
<dbReference type="InterPro" id="IPR010917">
    <property type="entry name" value="TonB_rcpt_CS"/>
</dbReference>
<keyword evidence="7 12" id="KW-0798">TonB box</keyword>
<accession>A0ABT0BEM4</accession>
<reference evidence="16" key="1">
    <citation type="submission" date="2022-03" db="EMBL/GenBank/DDBJ databases">
        <title>Identification of a novel bacterium isolated from mangrove sediments.</title>
        <authorList>
            <person name="Pan X."/>
        </authorList>
    </citation>
    <scope>NUCLEOTIDE SEQUENCE</scope>
    <source>
        <strain evidence="16">B1949</strain>
    </source>
</reference>
<keyword evidence="9 10" id="KW-0998">Cell outer membrane</keyword>
<feature type="short sequence motif" description="TonB C-terminal box" evidence="11">
    <location>
        <begin position="675"/>
        <end position="692"/>
    </location>
</feature>
<sequence>MRIQPAAAAFILSLGLIETPAFAEDTGTAEPAKSDEIVVTASAREQRVIDAPASITVVTSELLAKRPMADLTDALRDVEGINVTGASNTRDITMRGMPGQYTLIMVDSVRQSTRDSRTNGTGGYEQSFTPPAAAIERIEVVRGPMSTLYGSDAIGGVINIITRTIPDSWGGSVGADYVVQEHGDSGNWVQGQYYLAGPVVADTLGVQTWGRIYRRGEDDIVSGNYGARDYNLTGRLAWRPAPGQEVLLEGNTTRVKRVANAGATLADTGTSNYNITRRNAGTLRWNADWEALTSAVSLLRESSHYRSYTADDDGGYTRATRNPRITNTVLDALINLPLDNTPLGDHHLAFGGQYIWNRLVDINPGLRDNLERTYTIWQRALFLEDEWQLADGFALTGGLRFDDHQVYGGHWSPRLYAVWNPASALTLKGGVSTGFRAPEIRVIAPGYAYTTGGSSCTYGADGTCGVIISDPDLKAETSTNYEVNVLYHPSPAFSLGGTAFRTEFRNKIQSALVYEEDGSIARWSEDTNYRLYYNYNVGRSRSQGFEVTARWKPIERLSLKAGYTYTDSKQQTGDYAGYPLTQTPKHMANARADFDVTQTLALWTSLTYRGEEINAGLRTGSNGRALVNAEGTTVGRIYPDYFQADIGGVLRLREAVSLKLGIYNLTDKRLDVADYNMQGDGRRYWMGINVDF</sequence>
<dbReference type="InterPro" id="IPR012910">
    <property type="entry name" value="Plug_dom"/>
</dbReference>
<dbReference type="InterPro" id="IPR037066">
    <property type="entry name" value="Plug_dom_sf"/>
</dbReference>
<evidence type="ECO:0000256" key="1">
    <source>
        <dbReference type="ARBA" id="ARBA00004571"/>
    </source>
</evidence>
<evidence type="ECO:0000256" key="8">
    <source>
        <dbReference type="ARBA" id="ARBA00023136"/>
    </source>
</evidence>
<gene>
    <name evidence="16" type="ORF">MTR62_12635</name>
</gene>
<evidence type="ECO:0000259" key="14">
    <source>
        <dbReference type="Pfam" id="PF00593"/>
    </source>
</evidence>
<keyword evidence="8 10" id="KW-0472">Membrane</keyword>
<keyword evidence="16" id="KW-0675">Receptor</keyword>
<evidence type="ECO:0000256" key="6">
    <source>
        <dbReference type="ARBA" id="ARBA00023065"/>
    </source>
</evidence>
<dbReference type="InterPro" id="IPR000531">
    <property type="entry name" value="Beta-barrel_TonB"/>
</dbReference>
<feature type="domain" description="TonB-dependent receptor plug" evidence="15">
    <location>
        <begin position="48"/>
        <end position="157"/>
    </location>
</feature>
<evidence type="ECO:0000256" key="3">
    <source>
        <dbReference type="ARBA" id="ARBA00022452"/>
    </source>
</evidence>
<dbReference type="PROSITE" id="PS52016">
    <property type="entry name" value="TONB_DEPENDENT_REC_3"/>
    <property type="match status" value="1"/>
</dbReference>
<name>A0ABT0BEM4_9SPHN</name>
<dbReference type="SUPFAM" id="SSF56935">
    <property type="entry name" value="Porins"/>
    <property type="match status" value="1"/>
</dbReference>
<comment type="subcellular location">
    <subcellularLocation>
        <location evidence="1 10">Cell outer membrane</location>
        <topology evidence="1 10">Multi-pass membrane protein</topology>
    </subcellularLocation>
</comment>
<evidence type="ECO:0000256" key="10">
    <source>
        <dbReference type="PROSITE-ProRule" id="PRU01360"/>
    </source>
</evidence>